<proteinExistence type="predicted"/>
<accession>A0A8J2P4T1</accession>
<reference evidence="1" key="1">
    <citation type="submission" date="2021-06" db="EMBL/GenBank/DDBJ databases">
        <authorList>
            <person name="Hodson N. C."/>
            <person name="Mongue J. A."/>
            <person name="Jaron S. K."/>
        </authorList>
    </citation>
    <scope>NUCLEOTIDE SEQUENCE</scope>
</reference>
<keyword evidence="2" id="KW-1185">Reference proteome</keyword>
<gene>
    <name evidence="1" type="ORF">AFUS01_LOCUS19567</name>
</gene>
<comment type="caution">
    <text evidence="1">The sequence shown here is derived from an EMBL/GenBank/DDBJ whole genome shotgun (WGS) entry which is preliminary data.</text>
</comment>
<evidence type="ECO:0000313" key="1">
    <source>
        <dbReference type="EMBL" id="CAG7730954.1"/>
    </source>
</evidence>
<dbReference type="Proteomes" id="UP000708208">
    <property type="component" value="Unassembled WGS sequence"/>
</dbReference>
<evidence type="ECO:0000313" key="2">
    <source>
        <dbReference type="Proteomes" id="UP000708208"/>
    </source>
</evidence>
<organism evidence="1 2">
    <name type="scientific">Allacma fusca</name>
    <dbReference type="NCBI Taxonomy" id="39272"/>
    <lineage>
        <taxon>Eukaryota</taxon>
        <taxon>Metazoa</taxon>
        <taxon>Ecdysozoa</taxon>
        <taxon>Arthropoda</taxon>
        <taxon>Hexapoda</taxon>
        <taxon>Collembola</taxon>
        <taxon>Symphypleona</taxon>
        <taxon>Sminthuridae</taxon>
        <taxon>Allacma</taxon>
    </lineage>
</organism>
<feature type="non-terminal residue" evidence="1">
    <location>
        <position position="1"/>
    </location>
</feature>
<dbReference type="EMBL" id="CAJVCH010203419">
    <property type="protein sequence ID" value="CAG7730954.1"/>
    <property type="molecule type" value="Genomic_DNA"/>
</dbReference>
<sequence>LLIMCAETFWFI</sequence>
<protein>
    <submittedName>
        <fullName evidence="1">Uncharacterized protein</fullName>
    </submittedName>
</protein>
<name>A0A8J2P4T1_9HEXA</name>